<dbReference type="InterPro" id="IPR002840">
    <property type="entry name" value="PMDh-S-like_dom"/>
</dbReference>
<sequence length="931" mass="103289">MSTLSDDMQRSGTAYLPPELWEMIIGSITDCDYLPRIWFNFRRVSRTFKEITERVFSSNHLRYSRVTHVCLDFFIMTPKGGFIRVDEKRLMLDFDRLSDDGERAVFNEKHFTSLCHLDKRIMFNRRRYKIGDILDGFRGGWAASHKRAAREDRPPYSPSHEWADISPLPHIFSLRRIANDTDLPGAKYDFEGLEMSFLWKPALSKLLGEEEYMRKEQLKRMATSVDMRFLVPHCSRDVAGASMCYPMEPREILERTRMKRVRAEKGKNGKRIVTDDELLMSRHFEAKEMEILAFRHGFSKSVLKDEWVMRQDEDGNEQGDSPVPMFCNEDSDPCDSVRDYDCPHSTVTRPTVIMNGSSTRGLSVIPGSFHGPLVFSDVPLSFMMGVDPKTGVVVDAHHPLLGTSVKGKVLAIPCGRGSCSGSGALLELILTGNAPSALIFQEPEMILTLGVMVAEAIFDRRIPVIFLQGNEDFEKLRGASEVEISDKQLLIMPNQLSLSLEPRSTRGINLSTSDENILSGQHGEASRIAMEIIVAFAALQGAKCLVDVSQVHIDACAYNGKSSLHVPEHLLSLGGQFVVPSTCNSLNVDRLRWKELGTDSEAVIIGDKIGEAYLKLGAKLSFTCAPYLLDSKPKAGEQVGWSESNAVVFVNSVLGAHTQKYPDYLDVFIALTGRAPYAGCHTPEGRKPKIIIEVPQLPGHDQSLFPLLGYHIGDIVGGKIPFIVGMEKTNPTMSDLKAFGAGFATTSSAPMFHMRAITPEAASFDGQTESLDRVVVDVNGLRKAWKQLNTASDPSLDMVSLGNPHFSVEEFAQLADLCRNKTKLPSVAVIITTSRDIYQKALKLGHLDVLEAFGAQFITDTCWCMIEEPIVPAASKQIMTNSAKYAHYGPGIVGKRFHFGDVLACVSAACVGFRTDREMASSWLFGSGSET</sequence>
<keyword evidence="2" id="KW-0456">Lyase</keyword>
<dbReference type="AlphaFoldDB" id="A0A9W4RXE7"/>
<comment type="caution">
    <text evidence="5">The sequence shown here is derived from an EMBL/GenBank/DDBJ whole genome shotgun (WGS) entry which is preliminary data.</text>
</comment>
<dbReference type="CDD" id="cd01356">
    <property type="entry name" value="AcnX_swivel"/>
    <property type="match status" value="1"/>
</dbReference>
<keyword evidence="1" id="KW-0408">Iron</keyword>
<evidence type="ECO:0000256" key="2">
    <source>
        <dbReference type="ARBA" id="ARBA00023239"/>
    </source>
</evidence>
<dbReference type="Pfam" id="PF01989">
    <property type="entry name" value="AcnX_swivel_put"/>
    <property type="match status" value="1"/>
</dbReference>
<dbReference type="GO" id="GO:0016829">
    <property type="term" value="F:lyase activity"/>
    <property type="evidence" value="ECO:0007669"/>
    <property type="project" value="UniProtKB-KW"/>
</dbReference>
<dbReference type="Gene3D" id="3.50.30.10">
    <property type="entry name" value="Phosphohistidine domain"/>
    <property type="match status" value="1"/>
</dbReference>
<dbReference type="InterPro" id="IPR007506">
    <property type="entry name" value="PMDh-L-like_dom"/>
</dbReference>
<evidence type="ECO:0000313" key="6">
    <source>
        <dbReference type="Proteomes" id="UP001152533"/>
    </source>
</evidence>
<evidence type="ECO:0008006" key="7">
    <source>
        <dbReference type="Google" id="ProtNLM"/>
    </source>
</evidence>
<evidence type="ECO:0000259" key="3">
    <source>
        <dbReference type="Pfam" id="PF01989"/>
    </source>
</evidence>
<organism evidence="5 6">
    <name type="scientific">Colletotrichum noveboracense</name>
    <dbReference type="NCBI Taxonomy" id="2664923"/>
    <lineage>
        <taxon>Eukaryota</taxon>
        <taxon>Fungi</taxon>
        <taxon>Dikarya</taxon>
        <taxon>Ascomycota</taxon>
        <taxon>Pezizomycotina</taxon>
        <taxon>Sordariomycetes</taxon>
        <taxon>Hypocreomycetidae</taxon>
        <taxon>Glomerellales</taxon>
        <taxon>Glomerellaceae</taxon>
        <taxon>Colletotrichum</taxon>
        <taxon>Colletotrichum gloeosporioides species complex</taxon>
    </lineage>
</organism>
<feature type="domain" description="Phosphomevalonate dehydratase small subunit-like" evidence="3">
    <location>
        <begin position="380"/>
        <end position="464"/>
    </location>
</feature>
<evidence type="ECO:0000259" key="4">
    <source>
        <dbReference type="Pfam" id="PF04412"/>
    </source>
</evidence>
<dbReference type="Proteomes" id="UP001152533">
    <property type="component" value="Unassembled WGS sequence"/>
</dbReference>
<dbReference type="SUPFAM" id="SSF52016">
    <property type="entry name" value="LeuD/IlvD-like"/>
    <property type="match status" value="1"/>
</dbReference>
<proteinExistence type="predicted"/>
<evidence type="ECO:0000256" key="1">
    <source>
        <dbReference type="ARBA" id="ARBA00023004"/>
    </source>
</evidence>
<feature type="domain" description="Phosphomevalonate dehydratase large subunit-like" evidence="4">
    <location>
        <begin position="508"/>
        <end position="906"/>
    </location>
</feature>
<evidence type="ECO:0000313" key="5">
    <source>
        <dbReference type="EMBL" id="CAI0649061.1"/>
    </source>
</evidence>
<reference evidence="5" key="1">
    <citation type="submission" date="2022-08" db="EMBL/GenBank/DDBJ databases">
        <authorList>
            <person name="Giroux E."/>
            <person name="Giroux E."/>
        </authorList>
    </citation>
    <scope>NUCLEOTIDE SEQUENCE</scope>
    <source>
        <strain evidence="5">H1091258</strain>
    </source>
</reference>
<dbReference type="CDD" id="cd01355">
    <property type="entry name" value="AcnX"/>
    <property type="match status" value="1"/>
</dbReference>
<name>A0A9W4RXE7_9PEZI</name>
<keyword evidence="6" id="KW-1185">Reference proteome</keyword>
<dbReference type="PANTHER" id="PTHR36577">
    <property type="entry name" value="DUF521 DOMAIN PROTEIN (AFU_ORTHOLOGUE AFUA_6G00490)"/>
    <property type="match status" value="1"/>
</dbReference>
<accession>A0A9W4RXE7</accession>
<dbReference type="EMBL" id="CAMGZC010000642">
    <property type="protein sequence ID" value="CAI0649061.1"/>
    <property type="molecule type" value="Genomic_DNA"/>
</dbReference>
<protein>
    <recommendedName>
        <fullName evidence="7">Aconitase X catalytic domain-containing protein</fullName>
    </recommendedName>
</protein>
<gene>
    <name evidence="5" type="ORF">CGXH109_LOCUS82109</name>
</gene>
<dbReference type="Pfam" id="PF04412">
    <property type="entry name" value="AcnX"/>
    <property type="match status" value="1"/>
</dbReference>
<dbReference type="PANTHER" id="PTHR36577:SF3">
    <property type="entry name" value="DUF521 DOMAIN PROTEIN (AFU_ORTHOLOGUE AFUA_6G00490)"/>
    <property type="match status" value="1"/>
</dbReference>